<feature type="non-terminal residue" evidence="6">
    <location>
        <position position="411"/>
    </location>
</feature>
<dbReference type="RefSeq" id="WP_076957895.1">
    <property type="nucleotide sequence ID" value="NZ_MLCO01000121.1"/>
</dbReference>
<reference evidence="6 7" key="1">
    <citation type="submission" date="2016-10" db="EMBL/GenBank/DDBJ databases">
        <title>Draft Genome sequence of Roseomonas sp. strain M3.</title>
        <authorList>
            <person name="Subhash Y."/>
            <person name="Lee S."/>
        </authorList>
    </citation>
    <scope>NUCLEOTIDE SEQUENCE [LARGE SCALE GENOMIC DNA]</scope>
    <source>
        <strain evidence="6 7">M3</strain>
    </source>
</reference>
<feature type="domain" description="Methyl-accepting transducer" evidence="5">
    <location>
        <begin position="188"/>
        <end position="411"/>
    </location>
</feature>
<dbReference type="InterPro" id="IPR044398">
    <property type="entry name" value="Globin-sensor_dom"/>
</dbReference>
<sequence>MPLRDQGELDKRLATFKVTAEDVAVLKGMADYARSRLPDLLQELHVEFAGWPEIQAALTKAEVHRARVAHWCRVVSGDMGPGFTESAQTLASLFYDHGVPGYAVAICHSSVMNGILRDLGIDDGSKGRSGWFGRGGPRNAGAIRSALNKGAWFDLELLLEVYAAAEQRSRAAALNNMAEAIEREAGIAVEKVSALTSDMSGTAKAMASTAARTGQNAGEAAEAASQTRHTAETVASAADQLTSSIHQIVRQVSGSTASAQRAVVAGRGARDSIEAMSQQAAQIGKIAEIIADIAARTNLLALNATIEAARAGDAGKGFAVVAGEVKQLATQTAQSTADITRQIAAVRQATQLAADEVSQVVGLIGEIDTTTSAVAAAVEAQGSATAAIARSVGETASAASRMSQRTDDVRA</sequence>
<dbReference type="EMBL" id="MLCO01000121">
    <property type="protein sequence ID" value="ONG53066.1"/>
    <property type="molecule type" value="Genomic_DNA"/>
</dbReference>
<keyword evidence="1 3" id="KW-0807">Transducer</keyword>
<comment type="similarity">
    <text evidence="2">Belongs to the methyl-accepting chemotaxis (MCP) protein family.</text>
</comment>
<dbReference type="InterPro" id="IPR004090">
    <property type="entry name" value="Chemotax_Me-accpt_rcpt"/>
</dbReference>
<dbReference type="InterPro" id="IPR009050">
    <property type="entry name" value="Globin-like_sf"/>
</dbReference>
<dbReference type="GO" id="GO:0007165">
    <property type="term" value="P:signal transduction"/>
    <property type="evidence" value="ECO:0007669"/>
    <property type="project" value="UniProtKB-KW"/>
</dbReference>
<dbReference type="PANTHER" id="PTHR32089">
    <property type="entry name" value="METHYL-ACCEPTING CHEMOTAXIS PROTEIN MCPB"/>
    <property type="match status" value="1"/>
</dbReference>
<dbReference type="Pfam" id="PF11563">
    <property type="entry name" value="Protoglobin"/>
    <property type="match status" value="1"/>
</dbReference>
<evidence type="ECO:0000313" key="7">
    <source>
        <dbReference type="Proteomes" id="UP000188879"/>
    </source>
</evidence>
<gene>
    <name evidence="6" type="ORF">BKE38_13605</name>
</gene>
<dbReference type="GO" id="GO:0004888">
    <property type="term" value="F:transmembrane signaling receptor activity"/>
    <property type="evidence" value="ECO:0007669"/>
    <property type="project" value="InterPro"/>
</dbReference>
<evidence type="ECO:0000313" key="6">
    <source>
        <dbReference type="EMBL" id="ONG53066.1"/>
    </source>
</evidence>
<dbReference type="InterPro" id="IPR039379">
    <property type="entry name" value="Protoglobin_sensor_dom"/>
</dbReference>
<comment type="caution">
    <text evidence="6">The sequence shown here is derived from an EMBL/GenBank/DDBJ whole genome shotgun (WGS) entry which is preliminary data.</text>
</comment>
<evidence type="ECO:0000259" key="5">
    <source>
        <dbReference type="PROSITE" id="PS50111"/>
    </source>
</evidence>
<dbReference type="Gene3D" id="1.10.490.10">
    <property type="entry name" value="Globins"/>
    <property type="match status" value="1"/>
</dbReference>
<dbReference type="CDD" id="cd01068">
    <property type="entry name" value="globin_sensor"/>
    <property type="match status" value="1"/>
</dbReference>
<protein>
    <recommendedName>
        <fullName evidence="5">Methyl-accepting transducer domain-containing protein</fullName>
    </recommendedName>
</protein>
<dbReference type="GO" id="GO:0006935">
    <property type="term" value="P:chemotaxis"/>
    <property type="evidence" value="ECO:0007669"/>
    <property type="project" value="InterPro"/>
</dbReference>
<dbReference type="GO" id="GO:0020037">
    <property type="term" value="F:heme binding"/>
    <property type="evidence" value="ECO:0007669"/>
    <property type="project" value="InterPro"/>
</dbReference>
<dbReference type="PROSITE" id="PS50111">
    <property type="entry name" value="CHEMOTAXIS_TRANSDUC_2"/>
    <property type="match status" value="1"/>
</dbReference>
<dbReference type="GO" id="GO:0019825">
    <property type="term" value="F:oxygen binding"/>
    <property type="evidence" value="ECO:0007669"/>
    <property type="project" value="InterPro"/>
</dbReference>
<feature type="region of interest" description="Disordered" evidence="4">
    <location>
        <begin position="208"/>
        <end position="227"/>
    </location>
</feature>
<keyword evidence="7" id="KW-1185">Reference proteome</keyword>
<dbReference type="InterPro" id="IPR012292">
    <property type="entry name" value="Globin/Proto"/>
</dbReference>
<dbReference type="SUPFAM" id="SSF46458">
    <property type="entry name" value="Globin-like"/>
    <property type="match status" value="1"/>
</dbReference>
<evidence type="ECO:0000256" key="4">
    <source>
        <dbReference type="SAM" id="MobiDB-lite"/>
    </source>
</evidence>
<dbReference type="Pfam" id="PF00015">
    <property type="entry name" value="MCPsignal"/>
    <property type="match status" value="1"/>
</dbReference>
<evidence type="ECO:0000256" key="1">
    <source>
        <dbReference type="ARBA" id="ARBA00023224"/>
    </source>
</evidence>
<proteinExistence type="inferred from homology"/>
<dbReference type="PANTHER" id="PTHR32089:SF112">
    <property type="entry name" value="LYSOZYME-LIKE PROTEIN-RELATED"/>
    <property type="match status" value="1"/>
</dbReference>
<dbReference type="SMART" id="SM00283">
    <property type="entry name" value="MA"/>
    <property type="match status" value="1"/>
</dbReference>
<evidence type="ECO:0000256" key="2">
    <source>
        <dbReference type="ARBA" id="ARBA00029447"/>
    </source>
</evidence>
<dbReference type="InterPro" id="IPR004089">
    <property type="entry name" value="MCPsignal_dom"/>
</dbReference>
<evidence type="ECO:0000256" key="3">
    <source>
        <dbReference type="PROSITE-ProRule" id="PRU00284"/>
    </source>
</evidence>
<dbReference type="PRINTS" id="PR00260">
    <property type="entry name" value="CHEMTRNSDUCR"/>
</dbReference>
<dbReference type="GO" id="GO:0016020">
    <property type="term" value="C:membrane"/>
    <property type="evidence" value="ECO:0007669"/>
    <property type="project" value="InterPro"/>
</dbReference>
<dbReference type="Gene3D" id="1.10.287.950">
    <property type="entry name" value="Methyl-accepting chemotaxis protein"/>
    <property type="match status" value="1"/>
</dbReference>
<dbReference type="AlphaFoldDB" id="A0A1V2H220"/>
<organism evidence="6 7">
    <name type="scientific">Teichococcus deserti</name>
    <dbReference type="NCBI Taxonomy" id="1817963"/>
    <lineage>
        <taxon>Bacteria</taxon>
        <taxon>Pseudomonadati</taxon>
        <taxon>Pseudomonadota</taxon>
        <taxon>Alphaproteobacteria</taxon>
        <taxon>Acetobacterales</taxon>
        <taxon>Roseomonadaceae</taxon>
        <taxon>Roseomonas</taxon>
    </lineage>
</organism>
<name>A0A1V2H220_9PROT</name>
<accession>A0A1V2H220</accession>
<dbReference type="SUPFAM" id="SSF58104">
    <property type="entry name" value="Methyl-accepting chemotaxis protein (MCP) signaling domain"/>
    <property type="match status" value="1"/>
</dbReference>
<dbReference type="Proteomes" id="UP000188879">
    <property type="component" value="Unassembled WGS sequence"/>
</dbReference>